<dbReference type="InterPro" id="IPR036890">
    <property type="entry name" value="HATPase_C_sf"/>
</dbReference>
<evidence type="ECO:0000256" key="1">
    <source>
        <dbReference type="ARBA" id="ARBA00004651"/>
    </source>
</evidence>
<keyword evidence="5 12" id="KW-0812">Transmembrane</keyword>
<feature type="domain" description="HAMP" evidence="13">
    <location>
        <begin position="301"/>
        <end position="354"/>
    </location>
</feature>
<dbReference type="STRING" id="180332.GCA_000797495_04020"/>
<evidence type="ECO:0000256" key="6">
    <source>
        <dbReference type="ARBA" id="ARBA00022741"/>
    </source>
</evidence>
<organism evidence="14 15">
    <name type="scientific">Robinsoniella peoriensis</name>
    <dbReference type="NCBI Taxonomy" id="180332"/>
    <lineage>
        <taxon>Bacteria</taxon>
        <taxon>Bacillati</taxon>
        <taxon>Bacillota</taxon>
        <taxon>Clostridia</taxon>
        <taxon>Lachnospirales</taxon>
        <taxon>Lachnospiraceae</taxon>
        <taxon>Robinsoniella</taxon>
    </lineage>
</organism>
<evidence type="ECO:0000256" key="10">
    <source>
        <dbReference type="ARBA" id="ARBA00023012"/>
    </source>
</evidence>
<keyword evidence="15" id="KW-1185">Reference proteome</keyword>
<evidence type="ECO:0000256" key="2">
    <source>
        <dbReference type="ARBA" id="ARBA00022475"/>
    </source>
</evidence>
<keyword evidence="11 12" id="KW-0472">Membrane</keyword>
<evidence type="ECO:0000256" key="3">
    <source>
        <dbReference type="ARBA" id="ARBA00022553"/>
    </source>
</evidence>
<evidence type="ECO:0000259" key="13">
    <source>
        <dbReference type="PROSITE" id="PS50885"/>
    </source>
</evidence>
<sequence length="579" mass="66212">MNKKTPKQLYRKLFRTYTLISVGIAAALVVYFIINTKGQIQEKSLKYMQKVGEDASREILRSSDKADNMLADLYKSNTELQDVISYLTEDITAYLKHRLDAFSASSSASYNGIDDFAFNAMEESPQIKSIRFVSYPKEELTVYTPDGKVSRREVSGYLRNQLDEKRMEQPLQYEFLKEIRDPVTLENIGCMIVFFQNAGLADAWQYFERCDLLVYSSFGNLVFDSSGRGDAKKMLLLEDTRQMEEELKSFVNYRQVKDFHVAAAIGKSRADVIPAGLWATIILIGLSIVTLGIVFIHFYLIKLTGRLDGILDGMERVTKGDLDVRLKVDEEKDELDVIAEHFNEMCVELNHYIQKSYLAQIEQKNAEMAALQSQINPHFLYNTLESIRMKAICNGDREVGKMLYGLAVIFRSQIKDTDIITLAKELHYCKKYLELFEFRYQNKFQFEIDCPEAFVNIPVIKFIIQPVIENYLVHGIRLEDSDNRICIEIKEDSDDMLIVVSDNGYGMKDEAITDKNRELNCLCEESKGSIGIQNVNLRMRAAYGKGYGVLLEANQPAGLRVNLRFPLKGAGYDEKSNVS</sequence>
<dbReference type="GO" id="GO:0000155">
    <property type="term" value="F:phosphorelay sensor kinase activity"/>
    <property type="evidence" value="ECO:0007669"/>
    <property type="project" value="InterPro"/>
</dbReference>
<keyword evidence="4 14" id="KW-0808">Transferase</keyword>
<dbReference type="PROSITE" id="PS50885">
    <property type="entry name" value="HAMP"/>
    <property type="match status" value="1"/>
</dbReference>
<evidence type="ECO:0000313" key="14">
    <source>
        <dbReference type="EMBL" id="TLD00871.1"/>
    </source>
</evidence>
<dbReference type="RefSeq" id="WP_138002405.1">
    <property type="nucleotide sequence ID" value="NZ_QGQD01000045.1"/>
</dbReference>
<dbReference type="InterPro" id="IPR050640">
    <property type="entry name" value="Bact_2-comp_sensor_kinase"/>
</dbReference>
<dbReference type="EMBL" id="QGQD01000045">
    <property type="protein sequence ID" value="TLD00871.1"/>
    <property type="molecule type" value="Genomic_DNA"/>
</dbReference>
<dbReference type="PANTHER" id="PTHR34220">
    <property type="entry name" value="SENSOR HISTIDINE KINASE YPDA"/>
    <property type="match status" value="1"/>
</dbReference>
<keyword evidence="8" id="KW-0067">ATP-binding</keyword>
<evidence type="ECO:0000256" key="11">
    <source>
        <dbReference type="ARBA" id="ARBA00023136"/>
    </source>
</evidence>
<accession>A0A4U8Q7K8</accession>
<reference evidence="14 15" key="1">
    <citation type="journal article" date="2019" name="Anaerobe">
        <title>Detection of Robinsoniella peoriensis in multiple bone samples of a trauma patient.</title>
        <authorList>
            <person name="Schrottner P."/>
            <person name="Hartwich K."/>
            <person name="Bunk B."/>
            <person name="Schober I."/>
            <person name="Helbig S."/>
            <person name="Rudolph W.W."/>
            <person name="Gunzer F."/>
        </authorList>
    </citation>
    <scope>NUCLEOTIDE SEQUENCE [LARGE SCALE GENOMIC DNA]</scope>
    <source>
        <strain evidence="14 15">DSM 106044</strain>
    </source>
</reference>
<dbReference type="InterPro" id="IPR003660">
    <property type="entry name" value="HAMP_dom"/>
</dbReference>
<evidence type="ECO:0000256" key="4">
    <source>
        <dbReference type="ARBA" id="ARBA00022679"/>
    </source>
</evidence>
<dbReference type="GO" id="GO:0005524">
    <property type="term" value="F:ATP binding"/>
    <property type="evidence" value="ECO:0007669"/>
    <property type="project" value="UniProtKB-KW"/>
</dbReference>
<dbReference type="InterPro" id="IPR010559">
    <property type="entry name" value="Sig_transdc_His_kin_internal"/>
</dbReference>
<comment type="caution">
    <text evidence="14">The sequence shown here is derived from an EMBL/GenBank/DDBJ whole genome shotgun (WGS) entry which is preliminary data.</text>
</comment>
<keyword evidence="9 12" id="KW-1133">Transmembrane helix</keyword>
<evidence type="ECO:0000256" key="8">
    <source>
        <dbReference type="ARBA" id="ARBA00022840"/>
    </source>
</evidence>
<dbReference type="Gene3D" id="3.30.565.10">
    <property type="entry name" value="Histidine kinase-like ATPase, C-terminal domain"/>
    <property type="match status" value="1"/>
</dbReference>
<keyword evidence="7 14" id="KW-0418">Kinase</keyword>
<protein>
    <submittedName>
        <fullName evidence="14">Sensor histidine kinase YehU</fullName>
        <ecNumber evidence="14">2.7.13.3</ecNumber>
    </submittedName>
</protein>
<dbReference type="AlphaFoldDB" id="A0A4U8Q7K8"/>
<feature type="transmembrane region" description="Helical" evidence="12">
    <location>
        <begin position="277"/>
        <end position="301"/>
    </location>
</feature>
<feature type="transmembrane region" description="Helical" evidence="12">
    <location>
        <begin position="12"/>
        <end position="34"/>
    </location>
</feature>
<dbReference type="Pfam" id="PF00672">
    <property type="entry name" value="HAMP"/>
    <property type="match status" value="1"/>
</dbReference>
<evidence type="ECO:0000256" key="12">
    <source>
        <dbReference type="SAM" id="Phobius"/>
    </source>
</evidence>
<dbReference type="Pfam" id="PF06580">
    <property type="entry name" value="His_kinase"/>
    <property type="match status" value="1"/>
</dbReference>
<dbReference type="Proteomes" id="UP000306509">
    <property type="component" value="Unassembled WGS sequence"/>
</dbReference>
<evidence type="ECO:0000256" key="9">
    <source>
        <dbReference type="ARBA" id="ARBA00022989"/>
    </source>
</evidence>
<dbReference type="GO" id="GO:0005886">
    <property type="term" value="C:plasma membrane"/>
    <property type="evidence" value="ECO:0007669"/>
    <property type="project" value="UniProtKB-SubCell"/>
</dbReference>
<evidence type="ECO:0000313" key="15">
    <source>
        <dbReference type="Proteomes" id="UP000306509"/>
    </source>
</evidence>
<dbReference type="PANTHER" id="PTHR34220:SF11">
    <property type="entry name" value="SENSOR PROTEIN KINASE HPTS"/>
    <property type="match status" value="1"/>
</dbReference>
<dbReference type="SUPFAM" id="SSF55874">
    <property type="entry name" value="ATPase domain of HSP90 chaperone/DNA topoisomerase II/histidine kinase"/>
    <property type="match status" value="1"/>
</dbReference>
<evidence type="ECO:0000256" key="7">
    <source>
        <dbReference type="ARBA" id="ARBA00022777"/>
    </source>
</evidence>
<keyword evidence="10" id="KW-0902">Two-component regulatory system</keyword>
<keyword evidence="6" id="KW-0547">Nucleotide-binding</keyword>
<dbReference type="CDD" id="cd06225">
    <property type="entry name" value="HAMP"/>
    <property type="match status" value="1"/>
</dbReference>
<keyword evidence="2" id="KW-1003">Cell membrane</keyword>
<name>A0A4U8Q7K8_9FIRM</name>
<comment type="subcellular location">
    <subcellularLocation>
        <location evidence="1">Cell membrane</location>
        <topology evidence="1">Multi-pass membrane protein</topology>
    </subcellularLocation>
</comment>
<dbReference type="Gene3D" id="6.10.340.10">
    <property type="match status" value="1"/>
</dbReference>
<gene>
    <name evidence="14" type="primary">yehU_17</name>
    <name evidence="14" type="ORF">DSM106044_02067</name>
</gene>
<dbReference type="SUPFAM" id="SSF158472">
    <property type="entry name" value="HAMP domain-like"/>
    <property type="match status" value="1"/>
</dbReference>
<proteinExistence type="predicted"/>
<keyword evidence="3" id="KW-0597">Phosphoprotein</keyword>
<dbReference type="SMART" id="SM00304">
    <property type="entry name" value="HAMP"/>
    <property type="match status" value="1"/>
</dbReference>
<dbReference type="EC" id="2.7.13.3" evidence="14"/>
<evidence type="ECO:0000256" key="5">
    <source>
        <dbReference type="ARBA" id="ARBA00022692"/>
    </source>
</evidence>